<keyword evidence="3 6" id="KW-0285">Flavoprotein</keyword>
<dbReference type="GO" id="GO:0016627">
    <property type="term" value="F:oxidoreductase activity, acting on the CH-CH group of donors"/>
    <property type="evidence" value="ECO:0007669"/>
    <property type="project" value="InterPro"/>
</dbReference>
<dbReference type="InterPro" id="IPR037069">
    <property type="entry name" value="AcylCoA_DH/ox_N_sf"/>
</dbReference>
<feature type="domain" description="Acyl-CoA oxidase/dehydrogenase middle" evidence="8">
    <location>
        <begin position="126"/>
        <end position="218"/>
    </location>
</feature>
<feature type="domain" description="Acyl-CoA dehydrogenase/oxidase N-terminal" evidence="9">
    <location>
        <begin position="5"/>
        <end position="122"/>
    </location>
</feature>
<evidence type="ECO:0000313" key="10">
    <source>
        <dbReference type="EMBL" id="RHW28466.1"/>
    </source>
</evidence>
<dbReference type="InterPro" id="IPR009075">
    <property type="entry name" value="AcylCo_DH/oxidase_C"/>
</dbReference>
<dbReference type="PANTHER" id="PTHR43292">
    <property type="entry name" value="ACYL-COA DEHYDROGENASE"/>
    <property type="match status" value="1"/>
</dbReference>
<dbReference type="InterPro" id="IPR052161">
    <property type="entry name" value="Mycobact_Acyl-CoA_DH"/>
</dbReference>
<dbReference type="OrthoDB" id="3964153at2"/>
<keyword evidence="5 6" id="KW-0560">Oxidoreductase</keyword>
<dbReference type="EMBL" id="QXGH01000010">
    <property type="protein sequence ID" value="RHW28466.1"/>
    <property type="molecule type" value="Genomic_DNA"/>
</dbReference>
<dbReference type="RefSeq" id="WP_118923518.1">
    <property type="nucleotide sequence ID" value="NZ_QXGH01000010.1"/>
</dbReference>
<accession>A0A417Y7M6</accession>
<dbReference type="Pfam" id="PF02770">
    <property type="entry name" value="Acyl-CoA_dh_M"/>
    <property type="match status" value="1"/>
</dbReference>
<dbReference type="Gene3D" id="1.10.540.10">
    <property type="entry name" value="Acyl-CoA dehydrogenase/oxidase, N-terminal domain"/>
    <property type="match status" value="1"/>
</dbReference>
<evidence type="ECO:0000259" key="7">
    <source>
        <dbReference type="Pfam" id="PF00441"/>
    </source>
</evidence>
<dbReference type="SUPFAM" id="SSF56645">
    <property type="entry name" value="Acyl-CoA dehydrogenase NM domain-like"/>
    <property type="match status" value="1"/>
</dbReference>
<dbReference type="Gene3D" id="2.40.110.10">
    <property type="entry name" value="Butyryl-CoA Dehydrogenase, subunit A, domain 2"/>
    <property type="match status" value="1"/>
</dbReference>
<dbReference type="Proteomes" id="UP000283644">
    <property type="component" value="Unassembled WGS sequence"/>
</dbReference>
<protein>
    <submittedName>
        <fullName evidence="10">Acyl-CoA dehydrogenase</fullName>
    </submittedName>
</protein>
<evidence type="ECO:0000256" key="2">
    <source>
        <dbReference type="ARBA" id="ARBA00009347"/>
    </source>
</evidence>
<dbReference type="InterPro" id="IPR036250">
    <property type="entry name" value="AcylCo_DH-like_C"/>
</dbReference>
<organism evidence="10 11">
    <name type="scientific">Nocardioides immobilis</name>
    <dbReference type="NCBI Taxonomy" id="2049295"/>
    <lineage>
        <taxon>Bacteria</taxon>
        <taxon>Bacillati</taxon>
        <taxon>Actinomycetota</taxon>
        <taxon>Actinomycetes</taxon>
        <taxon>Propionibacteriales</taxon>
        <taxon>Nocardioidaceae</taxon>
        <taxon>Nocardioides</taxon>
    </lineage>
</organism>
<reference evidence="10 11" key="1">
    <citation type="submission" date="2018-09" db="EMBL/GenBank/DDBJ databases">
        <title>Genome sequencing of Nocardioides immobilis CCTCC AB 2017083 for comparison to Nocardioides silvaticus.</title>
        <authorList>
            <person name="Li C."/>
            <person name="Wang G."/>
        </authorList>
    </citation>
    <scope>NUCLEOTIDE SEQUENCE [LARGE SCALE GENOMIC DNA]</scope>
    <source>
        <strain evidence="10 11">CCTCC AB 2017083</strain>
    </source>
</reference>
<feature type="domain" description="Acyl-CoA dehydrogenase/oxidase C-terminal" evidence="7">
    <location>
        <begin position="233"/>
        <end position="395"/>
    </location>
</feature>
<dbReference type="InterPro" id="IPR006091">
    <property type="entry name" value="Acyl-CoA_Oxase/DH_mid-dom"/>
</dbReference>
<proteinExistence type="inferred from homology"/>
<dbReference type="GO" id="GO:0005886">
    <property type="term" value="C:plasma membrane"/>
    <property type="evidence" value="ECO:0007669"/>
    <property type="project" value="TreeGrafter"/>
</dbReference>
<dbReference type="Pfam" id="PF00441">
    <property type="entry name" value="Acyl-CoA_dh_1"/>
    <property type="match status" value="1"/>
</dbReference>
<dbReference type="InterPro" id="IPR013786">
    <property type="entry name" value="AcylCoA_DH/ox_N"/>
</dbReference>
<dbReference type="InterPro" id="IPR046373">
    <property type="entry name" value="Acyl-CoA_Oxase/DH_mid-dom_sf"/>
</dbReference>
<dbReference type="GO" id="GO:0050660">
    <property type="term" value="F:flavin adenine dinucleotide binding"/>
    <property type="evidence" value="ECO:0007669"/>
    <property type="project" value="InterPro"/>
</dbReference>
<evidence type="ECO:0000256" key="6">
    <source>
        <dbReference type="RuleBase" id="RU362125"/>
    </source>
</evidence>
<dbReference type="PANTHER" id="PTHR43292:SF3">
    <property type="entry name" value="ACYL-COA DEHYDROGENASE FADE29"/>
    <property type="match status" value="1"/>
</dbReference>
<dbReference type="InterPro" id="IPR009100">
    <property type="entry name" value="AcylCoA_DH/oxidase_NM_dom_sf"/>
</dbReference>
<name>A0A417Y7M6_9ACTN</name>
<comment type="caution">
    <text evidence="10">The sequence shown here is derived from an EMBL/GenBank/DDBJ whole genome shotgun (WGS) entry which is preliminary data.</text>
</comment>
<keyword evidence="11" id="KW-1185">Reference proteome</keyword>
<evidence type="ECO:0000256" key="4">
    <source>
        <dbReference type="ARBA" id="ARBA00022827"/>
    </source>
</evidence>
<keyword evidence="4 6" id="KW-0274">FAD</keyword>
<comment type="similarity">
    <text evidence="2 6">Belongs to the acyl-CoA dehydrogenase family.</text>
</comment>
<evidence type="ECO:0000313" key="11">
    <source>
        <dbReference type="Proteomes" id="UP000283644"/>
    </source>
</evidence>
<comment type="cofactor">
    <cofactor evidence="1 6">
        <name>FAD</name>
        <dbReference type="ChEBI" id="CHEBI:57692"/>
    </cofactor>
</comment>
<dbReference type="Gene3D" id="1.20.140.10">
    <property type="entry name" value="Butyryl-CoA Dehydrogenase, subunit A, domain 3"/>
    <property type="match status" value="1"/>
</dbReference>
<gene>
    <name evidence="10" type="ORF">D0Z08_05005</name>
</gene>
<dbReference type="AlphaFoldDB" id="A0A417Y7M6"/>
<evidence type="ECO:0000256" key="3">
    <source>
        <dbReference type="ARBA" id="ARBA00022630"/>
    </source>
</evidence>
<dbReference type="Pfam" id="PF02771">
    <property type="entry name" value="Acyl-CoA_dh_N"/>
    <property type="match status" value="1"/>
</dbReference>
<sequence>MYPESAEVFRSEVIDFLARALPDGWSGLGALTVEERGAFLPRWRTLLLENRLLAAAWPTEYGGRGVGVWEQSVLQEEFVRAGATLTPYLSDRIGISLLGPTLLACGSPEQKEYFLPRIISAEHRWAQGYSEPEAGSDLFSLRTTAVLDEHGRWRVDGQKVWQTGGMEANWIFTLVRTEPGVRGAAGISMLLIPLDQPGVTVRPIRTMTGTDELSEVFFSGAVAAPEHLVGGRGEGATVALTLLGHERTGGGALHALYEQELGRVIQLIRDARLQHDPVVRQRIGEFTATVAAMRHLAARSLASAASGEPPSAASSVTKLYETEYHRDLTTFVMDVLGVAGAVGGVSEPIPELGPDPVGTPNSPDAWSTAYLMARGATIYGGSSQIQRNTLAEQVLGLPREPRVQEARAS</sequence>
<dbReference type="SUPFAM" id="SSF47203">
    <property type="entry name" value="Acyl-CoA dehydrogenase C-terminal domain-like"/>
    <property type="match status" value="1"/>
</dbReference>
<evidence type="ECO:0000259" key="8">
    <source>
        <dbReference type="Pfam" id="PF02770"/>
    </source>
</evidence>
<evidence type="ECO:0000256" key="5">
    <source>
        <dbReference type="ARBA" id="ARBA00023002"/>
    </source>
</evidence>
<evidence type="ECO:0000256" key="1">
    <source>
        <dbReference type="ARBA" id="ARBA00001974"/>
    </source>
</evidence>
<evidence type="ECO:0000259" key="9">
    <source>
        <dbReference type="Pfam" id="PF02771"/>
    </source>
</evidence>